<dbReference type="Proteomes" id="UP001359559">
    <property type="component" value="Unassembled WGS sequence"/>
</dbReference>
<gene>
    <name evidence="2" type="ORF">RJT34_00387</name>
</gene>
<proteinExistence type="predicted"/>
<dbReference type="PANTHER" id="PTHR36892">
    <property type="entry name" value="OS01G0201800 PROTEIN"/>
    <property type="match status" value="1"/>
</dbReference>
<dbReference type="AlphaFoldDB" id="A0AAN9KI67"/>
<organism evidence="2 3">
    <name type="scientific">Clitoria ternatea</name>
    <name type="common">Butterfly pea</name>
    <dbReference type="NCBI Taxonomy" id="43366"/>
    <lineage>
        <taxon>Eukaryota</taxon>
        <taxon>Viridiplantae</taxon>
        <taxon>Streptophyta</taxon>
        <taxon>Embryophyta</taxon>
        <taxon>Tracheophyta</taxon>
        <taxon>Spermatophyta</taxon>
        <taxon>Magnoliopsida</taxon>
        <taxon>eudicotyledons</taxon>
        <taxon>Gunneridae</taxon>
        <taxon>Pentapetalae</taxon>
        <taxon>rosids</taxon>
        <taxon>fabids</taxon>
        <taxon>Fabales</taxon>
        <taxon>Fabaceae</taxon>
        <taxon>Papilionoideae</taxon>
        <taxon>50 kb inversion clade</taxon>
        <taxon>NPAAA clade</taxon>
        <taxon>indigoferoid/millettioid clade</taxon>
        <taxon>Phaseoleae</taxon>
        <taxon>Clitoria</taxon>
    </lineage>
</organism>
<name>A0AAN9KI67_CLITE</name>
<protein>
    <submittedName>
        <fullName evidence="2">Uncharacterized protein</fullName>
    </submittedName>
</protein>
<feature type="region of interest" description="Disordered" evidence="1">
    <location>
        <begin position="53"/>
        <end position="139"/>
    </location>
</feature>
<evidence type="ECO:0000313" key="2">
    <source>
        <dbReference type="EMBL" id="KAK7316718.1"/>
    </source>
</evidence>
<dbReference type="PANTHER" id="PTHR36892:SF1">
    <property type="entry name" value="OS05G0518200 PROTEIN"/>
    <property type="match status" value="1"/>
</dbReference>
<comment type="caution">
    <text evidence="2">The sequence shown here is derived from an EMBL/GenBank/DDBJ whole genome shotgun (WGS) entry which is preliminary data.</text>
</comment>
<dbReference type="EMBL" id="JAYKXN010000001">
    <property type="protein sequence ID" value="KAK7316718.1"/>
    <property type="molecule type" value="Genomic_DNA"/>
</dbReference>
<reference evidence="2 3" key="1">
    <citation type="submission" date="2024-01" db="EMBL/GenBank/DDBJ databases">
        <title>The genomes of 5 underutilized Papilionoideae crops provide insights into root nodulation and disease resistance.</title>
        <authorList>
            <person name="Yuan L."/>
        </authorList>
    </citation>
    <scope>NUCLEOTIDE SEQUENCE [LARGE SCALE GENOMIC DNA]</scope>
    <source>
        <strain evidence="2">LY-2023</strain>
        <tissue evidence="2">Leaf</tissue>
    </source>
</reference>
<evidence type="ECO:0000256" key="1">
    <source>
        <dbReference type="SAM" id="MobiDB-lite"/>
    </source>
</evidence>
<sequence>MTLSLHRFSIRDYTSKMRSLDVFKCWPFAAAEVSRQDAESWLPPITVPKSRWCSDELAGEGGEGGTENRLDEAVSQSDDDESESTKDEEFTGVGAMEKIVTRRKKKMKKVMNKKSKVEKPASVVPLSNESKKMKKKQKTTTTLNKEFTAKKVCGFQVLLFPHEIDAEKAGIERLCHVCDLSG</sequence>
<feature type="compositionally biased region" description="Basic residues" evidence="1">
    <location>
        <begin position="101"/>
        <end position="116"/>
    </location>
</feature>
<keyword evidence="3" id="KW-1185">Reference proteome</keyword>
<evidence type="ECO:0000313" key="3">
    <source>
        <dbReference type="Proteomes" id="UP001359559"/>
    </source>
</evidence>
<accession>A0AAN9KI67</accession>